<feature type="compositionally biased region" description="Pro residues" evidence="20">
    <location>
        <begin position="633"/>
        <end position="645"/>
    </location>
</feature>
<evidence type="ECO:0000256" key="9">
    <source>
        <dbReference type="ARBA" id="ARBA00022490"/>
    </source>
</evidence>
<dbReference type="PANTHER" id="PTHR43791">
    <property type="entry name" value="PERMEASE-RELATED"/>
    <property type="match status" value="1"/>
</dbReference>
<feature type="compositionally biased region" description="Low complexity" evidence="20">
    <location>
        <begin position="654"/>
        <end position="667"/>
    </location>
</feature>
<feature type="transmembrane region" description="Helical" evidence="21">
    <location>
        <begin position="126"/>
        <end position="146"/>
    </location>
</feature>
<keyword evidence="10" id="KW-0254">Endocytosis</keyword>
<feature type="transmembrane region" description="Helical" evidence="21">
    <location>
        <begin position="358"/>
        <end position="379"/>
    </location>
</feature>
<dbReference type="GO" id="GO:0005886">
    <property type="term" value="C:plasma membrane"/>
    <property type="evidence" value="ECO:0007669"/>
    <property type="project" value="UniProtKB-SubCell"/>
</dbReference>
<dbReference type="GO" id="GO:0043130">
    <property type="term" value="F:ubiquitin binding"/>
    <property type="evidence" value="ECO:0007669"/>
    <property type="project" value="InterPro"/>
</dbReference>
<comment type="similarity">
    <text evidence="5">Belongs to the SLA1 family.</text>
</comment>
<dbReference type="InterPro" id="IPR020846">
    <property type="entry name" value="MFS_dom"/>
</dbReference>
<keyword evidence="15 21" id="KW-0472">Membrane</keyword>
<keyword evidence="7 18" id="KW-0728">SH3 domain</keyword>
<sequence>MGSPDFAAASSPHHSSHYDDGKTAYAAPITYQNEDLDIDEASRKNLERRLVRKVDWRLCTIAGILCSLNLMDSGIISSASVADDFFADLGLGVGNRYSVSILVYTVASVAFQLPATLCVRMCGPRFVFSLITIGFGIITLCTAFINTWQQMVALRLLLGIAQSAIFPGLSYLISTWYTRKEQQLRFAFLQTGEVIVVGLGIFLNYGVNHLNGKGSLAGWRWMFLVQGLLAIVVGCVTYFWMVDFPENAHKSFRFLTAEEQNLALTRISDDRGDVKAEEFSFGECIVHFLDPKIYGFCALLFCLNLVSTSMSYFLPIILKTGMGFSEDSSIMLSAPPYFYAVIPVIISSIVGDRYQLRGLVIIFNSICTIVGFCMLGFASQDTVRYIGTYLATGGYVSNWAAMNAYQSSNIVGQWKRATFAAAGTACNGLGGIAGAFIIKYNEAPRYLTAIWLVDAAQPRLCISMSGELTTSQDDNNFETEQEEYSPHSNLTDELYKMGFLGVYTAVYDYVPAGEGELTINEGDILYVLEKSTEDDWWKAKKKASADDEDEPVGLIPNNYIQEAVPSSKARALYDYTRQTDEELSFTEDAQLEVFDTSDPDWILVGFEGEYGFVPANYIELSENLEEPKEAPAPSLPSRPRPPPPVAVEEEAPEAPESPLSPQSPESPVVATPATAIAGILNQQQQRKSSAPVARAPPEFTPEASDEEPPTPTLPARPVSQVSVPQPSRERDRESTRHYSPRLPASPTGVAASPPYNRVSFATMGVDAPDEPRASRAPGGFHMYNISEMVHVMGKKKKMPTTLGINIATGTILIAPEQARDGPEQTWTAEKMTHYSLEGKHVFMELVRPTKSIDFHAGAKDTATEIVSALGELAGAVRAEGLREVIAAGSGSGQKRGQVLYDFVAQGEDEVDVNVGDEVVIIDDVKSEEWWMVRRVKNAKEGVVPSSYIEVVGTVQPQSSAGINAGRSTVEQNRLEEARLAREALKTAKRDEVEVGPGMRLPERGSSLYARDNGNQSGQQKRRENGRESSSSKSSKSKPDPAKVRTWTDRSKSFSVEAQFLALKDGKINLHKMNGVKIAVPVVKMSVEDLEYVERMTGISLDEDKPLSDIKKQQKSRAAERQPSNGASVGASIERPEYDWFQFFLSCDVAVGLCERYAQAFKRDSMDESVLPDIDATVLRNLGIREGDIIKIIRFIDKKYMRKDGKRNVSLGDDEGEAGLFSGPGGTLKNNTRKGRPAPAVQTNDVVDAHAFSQNGSDKSSPQGVATPLATAPTPAGKDVKRGGFDDDAWDVKPSKQEATSSAPVESTPAPAPQQPAITGSMQELSLLSTPLEPVKAQPTAQATPQPQGPPAVTPSIFAGIGNQQTGLPQQQPAPSGPLFPANLARQRPGPPQMGANTTLIPPLPPSRPLSAPQAATAYAPPPLQAQATGYGAFQPQIAPPGQSLHDLNQQRMQQQQQQQQMQQQQQFMQQQTGMMQQPTGFNQFNPGAPNNFQQFPMQTGAPQQFIPNQTGTPFSNPPVQPFQPQPLQPQVTGFQSAFPTGQQFPQPTGVNSFLPPAMQPQQTGMMNGTTSFGGQNFPAPPAPPAPQQHPSPLIPQATGPAPPVRFGLNGTNNIAPQPTGRRANLSQATPQNPFGF</sequence>
<organism evidence="24 25">
    <name type="scientific">Botrytis fragariae</name>
    <dbReference type="NCBI Taxonomy" id="1964551"/>
    <lineage>
        <taxon>Eukaryota</taxon>
        <taxon>Fungi</taxon>
        <taxon>Dikarya</taxon>
        <taxon>Ascomycota</taxon>
        <taxon>Pezizomycotina</taxon>
        <taxon>Leotiomycetes</taxon>
        <taxon>Helotiales</taxon>
        <taxon>Sclerotiniaceae</taxon>
        <taxon>Botrytis</taxon>
    </lineage>
</organism>
<dbReference type="InterPro" id="IPR001452">
    <property type="entry name" value="SH3_domain"/>
</dbReference>
<feature type="compositionally biased region" description="Basic and acidic residues" evidence="20">
    <location>
        <begin position="1277"/>
        <end position="1295"/>
    </location>
</feature>
<dbReference type="PROSITE" id="PS50850">
    <property type="entry name" value="MFS"/>
    <property type="match status" value="1"/>
</dbReference>
<feature type="transmembrane region" description="Helical" evidence="21">
    <location>
        <begin position="330"/>
        <end position="351"/>
    </location>
</feature>
<evidence type="ECO:0000313" key="24">
    <source>
        <dbReference type="EMBL" id="KAF5875881.1"/>
    </source>
</evidence>
<dbReference type="GO" id="GO:0006897">
    <property type="term" value="P:endocytosis"/>
    <property type="evidence" value="ECO:0007669"/>
    <property type="project" value="UniProtKB-KW"/>
</dbReference>
<keyword evidence="14 21" id="KW-1133">Transmembrane helix</keyword>
<feature type="compositionally biased region" description="Basic and acidic residues" evidence="20">
    <location>
        <begin position="1036"/>
        <end position="1045"/>
    </location>
</feature>
<dbReference type="EMBL" id="JABFCT010000004">
    <property type="protein sequence ID" value="KAF5875881.1"/>
    <property type="molecule type" value="Genomic_DNA"/>
</dbReference>
<dbReference type="Gene3D" id="1.20.1250.20">
    <property type="entry name" value="MFS general substrate transporter like domains"/>
    <property type="match status" value="1"/>
</dbReference>
<evidence type="ECO:0000256" key="8">
    <source>
        <dbReference type="ARBA" id="ARBA00022448"/>
    </source>
</evidence>
<evidence type="ECO:0000256" key="16">
    <source>
        <dbReference type="ARBA" id="ARBA00023203"/>
    </source>
</evidence>
<feature type="transmembrane region" description="Helical" evidence="21">
    <location>
        <begin position="186"/>
        <end position="207"/>
    </location>
</feature>
<dbReference type="CDD" id="cd09532">
    <property type="entry name" value="SAM_SLA1_fungal"/>
    <property type="match status" value="1"/>
</dbReference>
<evidence type="ECO:0000256" key="1">
    <source>
        <dbReference type="ARBA" id="ARBA00004125"/>
    </source>
</evidence>
<feature type="transmembrane region" description="Helical" evidence="21">
    <location>
        <begin position="152"/>
        <end position="174"/>
    </location>
</feature>
<dbReference type="PRINTS" id="PR00452">
    <property type="entry name" value="SH3DOMAIN"/>
</dbReference>
<dbReference type="Pfam" id="PF07690">
    <property type="entry name" value="MFS_1"/>
    <property type="match status" value="1"/>
</dbReference>
<evidence type="ECO:0000256" key="17">
    <source>
        <dbReference type="ARBA" id="ARBA00023212"/>
    </source>
</evidence>
<feature type="coiled-coil region" evidence="19">
    <location>
        <begin position="1444"/>
        <end position="1471"/>
    </location>
</feature>
<feature type="transmembrane region" description="Helical" evidence="21">
    <location>
        <begin position="293"/>
        <end position="318"/>
    </location>
</feature>
<feature type="domain" description="SH3" evidence="22">
    <location>
        <begin position="566"/>
        <end position="623"/>
    </location>
</feature>
<evidence type="ECO:0000256" key="6">
    <source>
        <dbReference type="ARBA" id="ARBA00020357"/>
    </source>
</evidence>
<feature type="transmembrane region" description="Helical" evidence="21">
    <location>
        <begin position="101"/>
        <end position="119"/>
    </location>
</feature>
<evidence type="ECO:0000259" key="22">
    <source>
        <dbReference type="PROSITE" id="PS50002"/>
    </source>
</evidence>
<dbReference type="GO" id="GO:0010008">
    <property type="term" value="C:endosome membrane"/>
    <property type="evidence" value="ECO:0007669"/>
    <property type="project" value="UniProtKB-SubCell"/>
</dbReference>
<feature type="compositionally biased region" description="Low complexity" evidence="20">
    <location>
        <begin position="1336"/>
        <end position="1345"/>
    </location>
</feature>
<evidence type="ECO:0000256" key="15">
    <source>
        <dbReference type="ARBA" id="ARBA00023136"/>
    </source>
</evidence>
<dbReference type="Pfam" id="PF03983">
    <property type="entry name" value="SHD1"/>
    <property type="match status" value="1"/>
</dbReference>
<dbReference type="PANTHER" id="PTHR43791:SF58">
    <property type="entry name" value="TRANSPORTER, PUTATIVE (AFU_ORTHOLOGUE AFUA_8G04470)-RELATED"/>
    <property type="match status" value="1"/>
</dbReference>
<dbReference type="InterPro" id="IPR035821">
    <property type="entry name" value="Sla1_SH3_3"/>
</dbReference>
<dbReference type="SUPFAM" id="SSF50044">
    <property type="entry name" value="SH3-domain"/>
    <property type="match status" value="3"/>
</dbReference>
<dbReference type="Pfam" id="PF00018">
    <property type="entry name" value="SH3_1"/>
    <property type="match status" value="2"/>
</dbReference>
<feature type="compositionally biased region" description="Basic and acidic residues" evidence="20">
    <location>
        <begin position="1103"/>
        <end position="1119"/>
    </location>
</feature>
<evidence type="ECO:0000256" key="2">
    <source>
        <dbReference type="ARBA" id="ARBA00004134"/>
    </source>
</evidence>
<comment type="subcellular location">
    <subcellularLocation>
        <location evidence="4">Cell membrane</location>
        <topology evidence="4">Peripheral membrane protein</topology>
        <orientation evidence="4">Cytoplasmic side</orientation>
    </subcellularLocation>
    <subcellularLocation>
        <location evidence="2">Cytoplasm</location>
        <location evidence="2">Cytoskeleton</location>
        <location evidence="2">Actin patch</location>
    </subcellularLocation>
    <subcellularLocation>
        <location evidence="1">Endosome membrane</location>
        <topology evidence="1">Peripheral membrane protein</topology>
        <orientation evidence="1">Cytoplasmic side</orientation>
    </subcellularLocation>
    <subcellularLocation>
        <location evidence="3">Membrane</location>
        <topology evidence="3">Multi-pass membrane protein</topology>
    </subcellularLocation>
</comment>
<dbReference type="CDD" id="cd11773">
    <property type="entry name" value="SH3_Sla1p_1"/>
    <property type="match status" value="1"/>
</dbReference>
<evidence type="ECO:0000313" key="25">
    <source>
        <dbReference type="Proteomes" id="UP000531561"/>
    </source>
</evidence>
<keyword evidence="12" id="KW-0677">Repeat</keyword>
<dbReference type="Pfam" id="PF24081">
    <property type="entry name" value="PH_SLA1"/>
    <property type="match status" value="1"/>
</dbReference>
<feature type="region of interest" description="Disordered" evidence="20">
    <location>
        <begin position="625"/>
        <end position="669"/>
    </location>
</feature>
<keyword evidence="16" id="KW-0009">Actin-binding</keyword>
<feature type="region of interest" description="Disordered" evidence="20">
    <location>
        <begin position="988"/>
        <end position="1045"/>
    </location>
</feature>
<dbReference type="GO" id="GO:0003779">
    <property type="term" value="F:actin binding"/>
    <property type="evidence" value="ECO:0007669"/>
    <property type="project" value="UniProtKB-KW"/>
</dbReference>
<dbReference type="Gene3D" id="2.30.30.700">
    <property type="entry name" value="SLA1 homology domain 1"/>
    <property type="match status" value="1"/>
</dbReference>
<feature type="compositionally biased region" description="Polar residues" evidence="20">
    <location>
        <begin position="1624"/>
        <end position="1636"/>
    </location>
</feature>
<feature type="domain" description="SH3" evidence="22">
    <location>
        <begin position="498"/>
        <end position="565"/>
    </location>
</feature>
<keyword evidence="9" id="KW-0963">Cytoplasm</keyword>
<protein>
    <recommendedName>
        <fullName evidence="6">Actin cytoskeleton-regulatory complex protein SLA1</fullName>
    </recommendedName>
</protein>
<name>A0A8H6EKS4_9HELO</name>
<feature type="transmembrane region" description="Helical" evidence="21">
    <location>
        <begin position="417"/>
        <end position="438"/>
    </location>
</feature>
<dbReference type="SMART" id="SM00326">
    <property type="entry name" value="SH3"/>
    <property type="match status" value="3"/>
</dbReference>
<dbReference type="InterPro" id="IPR036259">
    <property type="entry name" value="MFS_trans_sf"/>
</dbReference>
<dbReference type="CDD" id="cd11774">
    <property type="entry name" value="SH3_Sla1p_2"/>
    <property type="match status" value="1"/>
</dbReference>
<keyword evidence="13" id="KW-0967">Endosome</keyword>
<feature type="region of interest" description="Disordered" evidence="20">
    <location>
        <begin position="682"/>
        <end position="753"/>
    </location>
</feature>
<evidence type="ECO:0000256" key="21">
    <source>
        <dbReference type="SAM" id="Phobius"/>
    </source>
</evidence>
<evidence type="ECO:0000259" key="23">
    <source>
        <dbReference type="PROSITE" id="PS50850"/>
    </source>
</evidence>
<dbReference type="RefSeq" id="XP_037194827.1">
    <property type="nucleotide sequence ID" value="XM_037332699.1"/>
</dbReference>
<evidence type="ECO:0000256" key="19">
    <source>
        <dbReference type="SAM" id="Coils"/>
    </source>
</evidence>
<feature type="region of interest" description="Disordered" evidence="20">
    <location>
        <begin position="1251"/>
        <end position="1414"/>
    </location>
</feature>
<dbReference type="InterPro" id="IPR013761">
    <property type="entry name" value="SAM/pointed_sf"/>
</dbReference>
<feature type="transmembrane region" description="Helical" evidence="21">
    <location>
        <begin position="58"/>
        <end position="81"/>
    </location>
</feature>
<evidence type="ECO:0000256" key="11">
    <source>
        <dbReference type="ARBA" id="ARBA00022692"/>
    </source>
</evidence>
<gene>
    <name evidence="24" type="ORF">Bfra_002277</name>
</gene>
<dbReference type="GO" id="GO:0042802">
    <property type="term" value="F:identical protein binding"/>
    <property type="evidence" value="ECO:0007669"/>
    <property type="project" value="InterPro"/>
</dbReference>
<feature type="transmembrane region" description="Helical" evidence="21">
    <location>
        <begin position="219"/>
        <end position="241"/>
    </location>
</feature>
<comment type="caution">
    <text evidence="24">The sequence shown here is derived from an EMBL/GenBank/DDBJ whole genome shotgun (WGS) entry which is preliminary data.</text>
</comment>
<dbReference type="Pfam" id="PF14604">
    <property type="entry name" value="SH3_9"/>
    <property type="match status" value="1"/>
</dbReference>
<dbReference type="GeneID" id="59256391"/>
<dbReference type="CDD" id="cd11775">
    <property type="entry name" value="SH3_Sla1p_3"/>
    <property type="match status" value="1"/>
</dbReference>
<feature type="region of interest" description="Disordered" evidence="20">
    <location>
        <begin position="1206"/>
        <end position="1238"/>
    </location>
</feature>
<dbReference type="OrthoDB" id="26539at2759"/>
<accession>A0A8H6EKS4</accession>
<feature type="compositionally biased region" description="Low complexity" evidence="20">
    <location>
        <begin position="1265"/>
        <end position="1275"/>
    </location>
</feature>
<dbReference type="Gene3D" id="2.30.30.40">
    <property type="entry name" value="SH3 Domains"/>
    <property type="match status" value="3"/>
</dbReference>
<dbReference type="InterPro" id="IPR011701">
    <property type="entry name" value="MFS"/>
</dbReference>
<feature type="compositionally biased region" description="Polar residues" evidence="20">
    <location>
        <begin position="1317"/>
        <end position="1328"/>
    </location>
</feature>
<dbReference type="GO" id="GO:0030674">
    <property type="term" value="F:protein-macromolecule adaptor activity"/>
    <property type="evidence" value="ECO:0007669"/>
    <property type="project" value="InterPro"/>
</dbReference>
<evidence type="ECO:0000256" key="5">
    <source>
        <dbReference type="ARBA" id="ARBA00007948"/>
    </source>
</evidence>
<evidence type="ECO:0000256" key="10">
    <source>
        <dbReference type="ARBA" id="ARBA00022583"/>
    </source>
</evidence>
<feature type="compositionally biased region" description="Polar residues" evidence="20">
    <location>
        <begin position="1251"/>
        <end position="1263"/>
    </location>
</feature>
<dbReference type="InterPro" id="IPR056996">
    <property type="entry name" value="PH_SLA1"/>
</dbReference>
<feature type="region of interest" description="Disordered" evidence="20">
    <location>
        <begin position="1103"/>
        <end position="1128"/>
    </location>
</feature>
<dbReference type="SUPFAM" id="SSF103473">
    <property type="entry name" value="MFS general substrate transporter"/>
    <property type="match status" value="1"/>
</dbReference>
<keyword evidence="17" id="KW-0206">Cytoskeleton</keyword>
<keyword evidence="25" id="KW-1185">Reference proteome</keyword>
<feature type="region of interest" description="Disordered" evidence="20">
    <location>
        <begin position="1570"/>
        <end position="1636"/>
    </location>
</feature>
<evidence type="ECO:0000256" key="3">
    <source>
        <dbReference type="ARBA" id="ARBA00004141"/>
    </source>
</evidence>
<dbReference type="InterPro" id="IPR035800">
    <property type="entry name" value="Sla1_SH3_1"/>
</dbReference>
<evidence type="ECO:0000256" key="12">
    <source>
        <dbReference type="ARBA" id="ARBA00022737"/>
    </source>
</evidence>
<keyword evidence="19" id="KW-0175">Coiled coil</keyword>
<feature type="transmembrane region" description="Helical" evidence="21">
    <location>
        <begin position="385"/>
        <end position="405"/>
    </location>
</feature>
<dbReference type="Gene3D" id="1.10.150.50">
    <property type="entry name" value="Transcription Factor, Ets-1"/>
    <property type="match status" value="1"/>
</dbReference>
<reference evidence="24 25" key="1">
    <citation type="journal article" date="2020" name="Phytopathology">
        <title>A high-quality genome resource of Botrytis fragariae, a new and rapidly spreading fungal pathogen causing strawberry gray mold in the U.S.A.</title>
        <authorList>
            <person name="Wu Y."/>
            <person name="Saski C.A."/>
            <person name="Schnabel G."/>
            <person name="Xiao S."/>
            <person name="Hu M."/>
        </authorList>
    </citation>
    <scope>NUCLEOTIDE SEQUENCE [LARGE SCALE GENOMIC DNA]</scope>
    <source>
        <strain evidence="24 25">BVB16</strain>
    </source>
</reference>
<keyword evidence="8" id="KW-0813">Transport</keyword>
<dbReference type="PROSITE" id="PS50002">
    <property type="entry name" value="SH3"/>
    <property type="match status" value="3"/>
</dbReference>
<dbReference type="GO" id="GO:0022857">
    <property type="term" value="F:transmembrane transporter activity"/>
    <property type="evidence" value="ECO:0007669"/>
    <property type="project" value="InterPro"/>
</dbReference>
<dbReference type="GO" id="GO:0030479">
    <property type="term" value="C:actin cortical patch"/>
    <property type="evidence" value="ECO:0007669"/>
    <property type="project" value="UniProtKB-SubCell"/>
</dbReference>
<evidence type="ECO:0000256" key="13">
    <source>
        <dbReference type="ARBA" id="ARBA00022753"/>
    </source>
</evidence>
<dbReference type="InterPro" id="IPR036028">
    <property type="entry name" value="SH3-like_dom_sf"/>
</dbReference>
<evidence type="ECO:0000256" key="20">
    <source>
        <dbReference type="SAM" id="MobiDB-lite"/>
    </source>
</evidence>
<feature type="compositionally biased region" description="Basic and acidic residues" evidence="20">
    <location>
        <begin position="727"/>
        <end position="736"/>
    </location>
</feature>
<feature type="domain" description="SH3" evidence="22">
    <location>
        <begin position="891"/>
        <end position="953"/>
    </location>
</feature>
<evidence type="ECO:0000256" key="14">
    <source>
        <dbReference type="ARBA" id="ARBA00022989"/>
    </source>
</evidence>
<proteinExistence type="inferred from homology"/>
<feature type="compositionally biased region" description="Polar residues" evidence="20">
    <location>
        <begin position="1361"/>
        <end position="1373"/>
    </location>
</feature>
<evidence type="ECO:0000256" key="4">
    <source>
        <dbReference type="ARBA" id="ARBA00004413"/>
    </source>
</evidence>
<dbReference type="InterPro" id="IPR007131">
    <property type="entry name" value="SHD1"/>
</dbReference>
<dbReference type="Proteomes" id="UP000531561">
    <property type="component" value="Unassembled WGS sequence"/>
</dbReference>
<feature type="compositionally biased region" description="Pro residues" evidence="20">
    <location>
        <begin position="1578"/>
        <end position="1593"/>
    </location>
</feature>
<evidence type="ECO:0000256" key="7">
    <source>
        <dbReference type="ARBA" id="ARBA00022443"/>
    </source>
</evidence>
<feature type="domain" description="Major facilitator superfamily (MFS) profile" evidence="23">
    <location>
        <begin position="58"/>
        <end position="516"/>
    </location>
</feature>
<evidence type="ECO:0000256" key="18">
    <source>
        <dbReference type="PROSITE-ProRule" id="PRU00192"/>
    </source>
</evidence>
<keyword evidence="11 21" id="KW-0812">Transmembrane</keyword>